<protein>
    <recommendedName>
        <fullName evidence="6">Protein kinase domain-containing protein</fullName>
    </recommendedName>
</protein>
<dbReference type="InterPro" id="IPR011009">
    <property type="entry name" value="Kinase-like_dom_sf"/>
</dbReference>
<reference evidence="7" key="1">
    <citation type="submission" date="2021-01" db="EMBL/GenBank/DDBJ databases">
        <authorList>
            <person name="Corre E."/>
            <person name="Pelletier E."/>
            <person name="Niang G."/>
            <person name="Scheremetjew M."/>
            <person name="Finn R."/>
            <person name="Kale V."/>
            <person name="Holt S."/>
            <person name="Cochrane G."/>
            <person name="Meng A."/>
            <person name="Brown T."/>
            <person name="Cohen L."/>
        </authorList>
    </citation>
    <scope>NUCLEOTIDE SEQUENCE</scope>
</reference>
<dbReference type="InterPro" id="IPR045269">
    <property type="entry name" value="Atg1-like"/>
</dbReference>
<dbReference type="PROSITE" id="PS00107">
    <property type="entry name" value="PROTEIN_KINASE_ATP"/>
    <property type="match status" value="2"/>
</dbReference>
<feature type="domain" description="Protein kinase" evidence="6">
    <location>
        <begin position="19"/>
        <end position="269"/>
    </location>
</feature>
<name>A0A7S0ZQH2_NOCSC</name>
<dbReference type="PANTHER" id="PTHR24348">
    <property type="entry name" value="SERINE/THREONINE-PROTEIN KINASE UNC-51-RELATED"/>
    <property type="match status" value="1"/>
</dbReference>
<keyword evidence="3" id="KW-0418">Kinase</keyword>
<dbReference type="GO" id="GO:0000045">
    <property type="term" value="P:autophagosome assembly"/>
    <property type="evidence" value="ECO:0007669"/>
    <property type="project" value="TreeGrafter"/>
</dbReference>
<organism evidence="7">
    <name type="scientific">Noctiluca scintillans</name>
    <name type="common">Sea sparkle</name>
    <name type="synonym">Red tide dinoflagellate</name>
    <dbReference type="NCBI Taxonomy" id="2966"/>
    <lineage>
        <taxon>Eukaryota</taxon>
        <taxon>Sar</taxon>
        <taxon>Alveolata</taxon>
        <taxon>Dinophyceae</taxon>
        <taxon>Noctilucales</taxon>
        <taxon>Noctilucaceae</taxon>
        <taxon>Noctiluca</taxon>
    </lineage>
</organism>
<evidence type="ECO:0000256" key="4">
    <source>
        <dbReference type="ARBA" id="ARBA00022840"/>
    </source>
</evidence>
<evidence type="ECO:0000256" key="5">
    <source>
        <dbReference type="PROSITE-ProRule" id="PRU10141"/>
    </source>
</evidence>
<dbReference type="GO" id="GO:0016020">
    <property type="term" value="C:membrane"/>
    <property type="evidence" value="ECO:0007669"/>
    <property type="project" value="TreeGrafter"/>
</dbReference>
<dbReference type="InterPro" id="IPR000719">
    <property type="entry name" value="Prot_kinase_dom"/>
</dbReference>
<keyword evidence="2 5" id="KW-0547">Nucleotide-binding</keyword>
<dbReference type="GO" id="GO:0005829">
    <property type="term" value="C:cytosol"/>
    <property type="evidence" value="ECO:0007669"/>
    <property type="project" value="TreeGrafter"/>
</dbReference>
<dbReference type="SMART" id="SM00220">
    <property type="entry name" value="S_TKc"/>
    <property type="match status" value="3"/>
</dbReference>
<dbReference type="PROSITE" id="PS50011">
    <property type="entry name" value="PROTEIN_KINASE_DOM"/>
    <property type="match status" value="3"/>
</dbReference>
<dbReference type="Gene3D" id="1.10.510.10">
    <property type="entry name" value="Transferase(Phosphotransferase) domain 1"/>
    <property type="match status" value="3"/>
</dbReference>
<dbReference type="GO" id="GO:0000407">
    <property type="term" value="C:phagophore assembly site"/>
    <property type="evidence" value="ECO:0007669"/>
    <property type="project" value="TreeGrafter"/>
</dbReference>
<dbReference type="Pfam" id="PF00069">
    <property type="entry name" value="Pkinase"/>
    <property type="match status" value="3"/>
</dbReference>
<dbReference type="Gene3D" id="3.30.200.20">
    <property type="entry name" value="Phosphorylase Kinase, domain 1"/>
    <property type="match status" value="1"/>
</dbReference>
<evidence type="ECO:0000259" key="6">
    <source>
        <dbReference type="PROSITE" id="PS50011"/>
    </source>
</evidence>
<feature type="binding site" evidence="5">
    <location>
        <position position="329"/>
    </location>
    <ligand>
        <name>ATP</name>
        <dbReference type="ChEBI" id="CHEBI:30616"/>
    </ligand>
</feature>
<feature type="domain" description="Protein kinase" evidence="6">
    <location>
        <begin position="595"/>
        <end position="861"/>
    </location>
</feature>
<evidence type="ECO:0000313" key="7">
    <source>
        <dbReference type="EMBL" id="CAD8829137.1"/>
    </source>
</evidence>
<feature type="binding site" evidence="5">
    <location>
        <position position="624"/>
    </location>
    <ligand>
        <name>ATP</name>
        <dbReference type="ChEBI" id="CHEBI:30616"/>
    </ligand>
</feature>
<accession>A0A7S0ZQH2</accession>
<evidence type="ECO:0000256" key="2">
    <source>
        <dbReference type="ARBA" id="ARBA00022741"/>
    </source>
</evidence>
<feature type="domain" description="Protein kinase" evidence="6">
    <location>
        <begin position="300"/>
        <end position="575"/>
    </location>
</feature>
<dbReference type="EMBL" id="HBFQ01004979">
    <property type="protein sequence ID" value="CAD8829137.1"/>
    <property type="molecule type" value="Transcribed_RNA"/>
</dbReference>
<evidence type="ECO:0000256" key="3">
    <source>
        <dbReference type="ARBA" id="ARBA00022777"/>
    </source>
</evidence>
<dbReference type="GO" id="GO:0005524">
    <property type="term" value="F:ATP binding"/>
    <property type="evidence" value="ECO:0007669"/>
    <property type="project" value="UniProtKB-UniRule"/>
</dbReference>
<gene>
    <name evidence="7" type="ORF">NSCI0253_LOCUS3483</name>
</gene>
<keyword evidence="4 5" id="KW-0067">ATP-binding</keyword>
<dbReference type="AlphaFoldDB" id="A0A7S0ZQH2"/>
<dbReference type="InterPro" id="IPR008271">
    <property type="entry name" value="Ser/Thr_kinase_AS"/>
</dbReference>
<dbReference type="GO" id="GO:0005776">
    <property type="term" value="C:autophagosome"/>
    <property type="evidence" value="ECO:0007669"/>
    <property type="project" value="TreeGrafter"/>
</dbReference>
<dbReference type="SUPFAM" id="SSF56112">
    <property type="entry name" value="Protein kinase-like (PK-like)"/>
    <property type="match status" value="3"/>
</dbReference>
<sequence length="897" mass="100054">MAVCDGNILPSEMADFFNVPPQASLSGASFSKVFKVHDKLTGEGYAVKVLSRDEFFAKRSGDLIENEFLALKRCFEEGCSRHIVHLKSVVEENGLVFFRLDLCETDLAHWINLKPACKASEQEVMRYAAQTFVGLADLHSLAIMHRNINPEHLLLVQGTLKITGFGSCATLDNPAASPAGSPPYMAPEMLTGVVQTPAVDLWSAGYSLLRFLCGPNMKGLGVLARQQRLREDERVKALSSPCIDMLQQLLEFEPDRRIKAFDCISHEWMHNIIVPQAAEVSQPIETLLPSCIASELDLEELKIPLLGAGAFAKIFTVREKSTGMEFAMKLMERSFFAAQGLEEQMIQEVEAMRLCVEHNRCEHVVYLWNAREVEGRVFLRMEMCHTNLHSHVQSLKGIAPESAVASWTEQLFSGLADIHHVGFIHRDIKLENLLLSLDGRIKIADFGWCVRIEESPTSLAGTWQTMPPEMLEERPQTVAVDVWAAGCSIIQALVGRPFVCKALEEGPTGLSATDPWGATAERRGRFLRCITEALPLLDDQRPPHLSPECWNFLNHVLARVEDRFTVPQALQHQWMSSFAVAPLLLPSCMLDDFEQLEVPLLGEGVFAKIFRVTEKATRTDFAVKMLERSLYGEMGLEHHIAMEIDSLRRCCEETSCQNLLKLLDVREEEGKVFLRSELCFTDLLKYVNTLPGSLAPEQEVEIWARQLIAGLSEIHGVGLVHRDIKPDNLMLMQDGILKIVDFGWCAPAGSPGVAGTWHMMAPEVLEGKASTFAVDMWSTGCTLINLLVGRRFLNSSYHLEGLSTTERSHVLLTEISEVCPLLTDQRPVHLSPACWAFLQRALTRRDSDRITVSVAKRHIWIEAKSLISDQSPSSSSGSTHLPSDVSGFGLLCADDLY</sequence>
<proteinExistence type="predicted"/>
<keyword evidence="1" id="KW-0808">Transferase</keyword>
<dbReference type="PROSITE" id="PS00108">
    <property type="entry name" value="PROTEIN_KINASE_ST"/>
    <property type="match status" value="2"/>
</dbReference>
<dbReference type="InterPro" id="IPR017441">
    <property type="entry name" value="Protein_kinase_ATP_BS"/>
</dbReference>
<dbReference type="GO" id="GO:0010506">
    <property type="term" value="P:regulation of autophagy"/>
    <property type="evidence" value="ECO:0007669"/>
    <property type="project" value="InterPro"/>
</dbReference>
<dbReference type="GO" id="GO:0004674">
    <property type="term" value="F:protein serine/threonine kinase activity"/>
    <property type="evidence" value="ECO:0007669"/>
    <property type="project" value="InterPro"/>
</dbReference>
<evidence type="ECO:0000256" key="1">
    <source>
        <dbReference type="ARBA" id="ARBA00022679"/>
    </source>
</evidence>
<dbReference type="PANTHER" id="PTHR24348:SF22">
    <property type="entry name" value="NON-SPECIFIC SERINE_THREONINE PROTEIN KINASE"/>
    <property type="match status" value="1"/>
</dbReference>
<dbReference type="CDD" id="cd00180">
    <property type="entry name" value="PKc"/>
    <property type="match status" value="2"/>
</dbReference>